<dbReference type="EMBL" id="CAVNYO010000478">
    <property type="protein sequence ID" value="CAK5283980.1"/>
    <property type="molecule type" value="Genomic_DNA"/>
</dbReference>
<comment type="caution">
    <text evidence="2">The sequence shown here is derived from an EMBL/GenBank/DDBJ whole genome shotgun (WGS) entry which is preliminary data.</text>
</comment>
<reference evidence="2" key="1">
    <citation type="submission" date="2023-11" db="EMBL/GenBank/DDBJ databases">
        <authorList>
            <person name="De Vega J J."/>
            <person name="De Vega J J."/>
        </authorList>
    </citation>
    <scope>NUCLEOTIDE SEQUENCE</scope>
</reference>
<dbReference type="AlphaFoldDB" id="A0AAD2HY28"/>
<keyword evidence="3" id="KW-1185">Reference proteome</keyword>
<organism evidence="2 3">
    <name type="scientific">Mycena citricolor</name>
    <dbReference type="NCBI Taxonomy" id="2018698"/>
    <lineage>
        <taxon>Eukaryota</taxon>
        <taxon>Fungi</taxon>
        <taxon>Dikarya</taxon>
        <taxon>Basidiomycota</taxon>
        <taxon>Agaricomycotina</taxon>
        <taxon>Agaricomycetes</taxon>
        <taxon>Agaricomycetidae</taxon>
        <taxon>Agaricales</taxon>
        <taxon>Marasmiineae</taxon>
        <taxon>Mycenaceae</taxon>
        <taxon>Mycena</taxon>
    </lineage>
</organism>
<evidence type="ECO:0000313" key="3">
    <source>
        <dbReference type="Proteomes" id="UP001295794"/>
    </source>
</evidence>
<accession>A0AAD2HY28</accession>
<feature type="compositionally biased region" description="Basic and acidic residues" evidence="1">
    <location>
        <begin position="156"/>
        <end position="166"/>
    </location>
</feature>
<protein>
    <submittedName>
        <fullName evidence="2">Uncharacterized protein</fullName>
    </submittedName>
</protein>
<feature type="region of interest" description="Disordered" evidence="1">
    <location>
        <begin position="150"/>
        <end position="178"/>
    </location>
</feature>
<feature type="compositionally biased region" description="Basic and acidic residues" evidence="1">
    <location>
        <begin position="108"/>
        <end position="129"/>
    </location>
</feature>
<feature type="region of interest" description="Disordered" evidence="1">
    <location>
        <begin position="105"/>
        <end position="129"/>
    </location>
</feature>
<evidence type="ECO:0000313" key="2">
    <source>
        <dbReference type="EMBL" id="CAK5283980.1"/>
    </source>
</evidence>
<proteinExistence type="predicted"/>
<evidence type="ECO:0000256" key="1">
    <source>
        <dbReference type="SAM" id="MobiDB-lite"/>
    </source>
</evidence>
<sequence length="178" mass="19673">MSIHLIALDSINTENTWGGEIEVIDDAAKQVHDDDDEAREKSVSGLEGVVIRHVFGGRVVRPLGVVLGRVRAVRLRLLVLVHRGDARRAALLRQVELLVHTARPGTARLEDPGPEDKQHEPAEDRGCDDVVRPMLVERVDEAVARAVRRRGLAGRGEQDRAVRRVDATQPGVDEIKMS</sequence>
<name>A0AAD2HY28_9AGAR</name>
<dbReference type="Proteomes" id="UP001295794">
    <property type="component" value="Unassembled WGS sequence"/>
</dbReference>
<gene>
    <name evidence="2" type="ORF">MYCIT1_LOCUS36925</name>
</gene>